<name>A0AA90PJM8_9HELI</name>
<evidence type="ECO:0000256" key="4">
    <source>
        <dbReference type="HAMAP-Rule" id="MF_01343"/>
    </source>
</evidence>
<dbReference type="HAMAP" id="MF_01343_B">
    <property type="entry name" value="Ribosomal_uS15_B"/>
    <property type="match status" value="1"/>
</dbReference>
<evidence type="ECO:0000256" key="2">
    <source>
        <dbReference type="ARBA" id="ARBA00023274"/>
    </source>
</evidence>
<proteinExistence type="inferred from homology"/>
<keyword evidence="1 4" id="KW-0689">Ribosomal protein</keyword>
<dbReference type="InterPro" id="IPR009068">
    <property type="entry name" value="uS15_NS1_RNA-bd_sf"/>
</dbReference>
<dbReference type="GO" id="GO:0022627">
    <property type="term" value="C:cytosolic small ribosomal subunit"/>
    <property type="evidence" value="ECO:0007669"/>
    <property type="project" value="TreeGrafter"/>
</dbReference>
<dbReference type="AlphaFoldDB" id="A0AA90PJM8"/>
<keyword evidence="2 4" id="KW-0687">Ribonucleoprotein</keyword>
<evidence type="ECO:0000313" key="10">
    <source>
        <dbReference type="Proteomes" id="UP001240777"/>
    </source>
</evidence>
<sequence>MALDTAKKQEIISKFSRNSKDTGSSEVQVALFSKRISELTEHLKANPKDHSSRLGLLKLVGQRKNLLKYLKKTQYQRYAKLIAEIGIKDR</sequence>
<organism evidence="8 9">
    <name type="scientific">Helicobacter cappadocius</name>
    <dbReference type="NCBI Taxonomy" id="3063998"/>
    <lineage>
        <taxon>Bacteria</taxon>
        <taxon>Pseudomonadati</taxon>
        <taxon>Campylobacterota</taxon>
        <taxon>Epsilonproteobacteria</taxon>
        <taxon>Campylobacterales</taxon>
        <taxon>Helicobacteraceae</taxon>
        <taxon>Helicobacter</taxon>
    </lineage>
</organism>
<comment type="caution">
    <text evidence="8">The sequence shown here is derived from an EMBL/GenBank/DDBJ whole genome shotgun (WGS) entry which is preliminary data.</text>
</comment>
<dbReference type="Proteomes" id="UP001240777">
    <property type="component" value="Unassembled WGS sequence"/>
</dbReference>
<dbReference type="Gene3D" id="6.10.250.3130">
    <property type="match status" value="1"/>
</dbReference>
<dbReference type="GO" id="GO:0003735">
    <property type="term" value="F:structural constituent of ribosome"/>
    <property type="evidence" value="ECO:0007669"/>
    <property type="project" value="InterPro"/>
</dbReference>
<protein>
    <recommendedName>
        <fullName evidence="4">Small ribosomal subunit protein uS15</fullName>
    </recommendedName>
</protein>
<dbReference type="GO" id="GO:0006412">
    <property type="term" value="P:translation"/>
    <property type="evidence" value="ECO:0007669"/>
    <property type="project" value="UniProtKB-UniRule"/>
</dbReference>
<dbReference type="Gene3D" id="1.10.287.10">
    <property type="entry name" value="S15/NS1, RNA-binding"/>
    <property type="match status" value="1"/>
</dbReference>
<evidence type="ECO:0000313" key="7">
    <source>
        <dbReference type="EMBL" id="MDO7253564.1"/>
    </source>
</evidence>
<dbReference type="FunFam" id="1.10.287.10:FF:000002">
    <property type="entry name" value="30S ribosomal protein S15"/>
    <property type="match status" value="1"/>
</dbReference>
<keyword evidence="4 6" id="KW-0694">RNA-binding</keyword>
<dbReference type="InterPro" id="IPR005290">
    <property type="entry name" value="Ribosomal_uS15_bac-type"/>
</dbReference>
<reference evidence="8 10" key="1">
    <citation type="submission" date="2023-07" db="EMBL/GenBank/DDBJ databases">
        <title>Unpublished Manusciprt.</title>
        <authorList>
            <person name="Aydin F."/>
            <person name="Tarhane S."/>
            <person name="Saticioglu I.B."/>
            <person name="Karakaya E."/>
            <person name="Abay S."/>
            <person name="Guran O."/>
            <person name="Bozkurt E."/>
            <person name="Uzum N."/>
            <person name="Olgun K."/>
            <person name="Jablonski D."/>
        </authorList>
    </citation>
    <scope>NUCLEOTIDE SEQUENCE</scope>
    <source>
        <strain evidence="10">faydin-H75</strain>
        <strain evidence="8">Faydin-H76</strain>
    </source>
</reference>
<accession>A0AA90PJM8</accession>
<comment type="similarity">
    <text evidence="4 5">Belongs to the universal ribosomal protein uS15 family.</text>
</comment>
<evidence type="ECO:0000313" key="9">
    <source>
        <dbReference type="Proteomes" id="UP001177258"/>
    </source>
</evidence>
<comment type="function">
    <text evidence="4 6">One of the primary rRNA binding proteins, it binds directly to 16S rRNA where it helps nucleate assembly of the platform of the 30S subunit by binding and bridging several RNA helices of the 16S rRNA.</text>
</comment>
<evidence type="ECO:0000256" key="5">
    <source>
        <dbReference type="RuleBase" id="RU003919"/>
    </source>
</evidence>
<dbReference type="InterPro" id="IPR000589">
    <property type="entry name" value="Ribosomal_uS15"/>
</dbReference>
<dbReference type="SUPFAM" id="SSF47060">
    <property type="entry name" value="S15/NS1 RNA-binding domain"/>
    <property type="match status" value="1"/>
</dbReference>
<gene>
    <name evidence="4 8" type="primary">rpsO</name>
    <name evidence="7" type="ORF">Q5I04_06530</name>
    <name evidence="8" type="ORF">Q5I06_06860</name>
</gene>
<evidence type="ECO:0000256" key="3">
    <source>
        <dbReference type="ARBA" id="ARBA00064542"/>
    </source>
</evidence>
<keyword evidence="4 6" id="KW-0699">rRNA-binding</keyword>
<dbReference type="SMART" id="SM01387">
    <property type="entry name" value="Ribosomal_S15"/>
    <property type="match status" value="1"/>
</dbReference>
<comment type="function">
    <text evidence="4">Forms an intersubunit bridge (bridge B4) with the 23S rRNA of the 50S subunit in the ribosome.</text>
</comment>
<comment type="subunit">
    <text evidence="3 4">Part of the 30S ribosomal subunit. Forms a bridge to the 50S subunit in the 70S ribosome, contacting the 23S rRNA.</text>
</comment>
<dbReference type="NCBIfam" id="TIGR00952">
    <property type="entry name" value="S15_bact"/>
    <property type="match status" value="1"/>
</dbReference>
<dbReference type="PROSITE" id="PS00362">
    <property type="entry name" value="RIBOSOMAL_S15"/>
    <property type="match status" value="1"/>
</dbReference>
<evidence type="ECO:0000256" key="6">
    <source>
        <dbReference type="RuleBase" id="RU004524"/>
    </source>
</evidence>
<dbReference type="PANTHER" id="PTHR23321:SF26">
    <property type="entry name" value="SMALL RIBOSOMAL SUBUNIT PROTEIN US15M"/>
    <property type="match status" value="1"/>
</dbReference>
<dbReference type="EMBL" id="JAUYZK010000010">
    <property type="protein sequence ID" value="MDP2539492.1"/>
    <property type="molecule type" value="Genomic_DNA"/>
</dbReference>
<dbReference type="PANTHER" id="PTHR23321">
    <property type="entry name" value="RIBOSOMAL PROTEIN S15, BACTERIAL AND ORGANELLAR"/>
    <property type="match status" value="1"/>
</dbReference>
<dbReference type="GO" id="GO:0019843">
    <property type="term" value="F:rRNA binding"/>
    <property type="evidence" value="ECO:0007669"/>
    <property type="project" value="UniProtKB-UniRule"/>
</dbReference>
<dbReference type="CDD" id="cd00353">
    <property type="entry name" value="Ribosomal_S15p_S13e"/>
    <property type="match status" value="1"/>
</dbReference>
<reference evidence="7 9" key="3">
    <citation type="journal article" date="2024" name="Syst. Appl. Microbiol.">
        <title>Helicobacter cappadocius sp. nov., from lizards: The first psychrotrophic Helicobacter species.</title>
        <authorList>
            <person name="Aydin F."/>
            <person name="Tarhane S."/>
            <person name="Karakaya E."/>
            <person name="Abay S."/>
            <person name="Kayman T."/>
            <person name="Guran O."/>
            <person name="Bozkurt E."/>
            <person name="Uzum N."/>
            <person name="Avci A."/>
            <person name="Olgun K."/>
            <person name="Jablonski D."/>
            <person name="Guran C."/>
            <person name="Burcin Saticioglu I."/>
        </authorList>
    </citation>
    <scope>NUCLEOTIDE SEQUENCE [LARGE SCALE GENOMIC DNA]</scope>
    <source>
        <strain evidence="7">Faydin-H75</strain>
        <strain evidence="9">faydin-H76</strain>
    </source>
</reference>
<evidence type="ECO:0000313" key="8">
    <source>
        <dbReference type="EMBL" id="MDP2539492.1"/>
    </source>
</evidence>
<dbReference type="EMBL" id="JAUPEV010000010">
    <property type="protein sequence ID" value="MDO7253564.1"/>
    <property type="molecule type" value="Genomic_DNA"/>
</dbReference>
<dbReference type="RefSeq" id="WP_305517406.1">
    <property type="nucleotide sequence ID" value="NZ_JAUPEV010000010.1"/>
</dbReference>
<dbReference type="Pfam" id="PF00312">
    <property type="entry name" value="Ribosomal_S15"/>
    <property type="match status" value="1"/>
</dbReference>
<dbReference type="Proteomes" id="UP001177258">
    <property type="component" value="Unassembled WGS sequence"/>
</dbReference>
<reference evidence="7" key="2">
    <citation type="submission" date="2023-07" db="EMBL/GenBank/DDBJ databases">
        <authorList>
            <person name="Aydin F."/>
            <person name="Tarhane S."/>
            <person name="Saticioglu I.B."/>
            <person name="Karakaya E."/>
            <person name="Abay S."/>
            <person name="Guran O."/>
            <person name="Bozkurt E."/>
            <person name="Uzum N."/>
            <person name="Olgun K."/>
            <person name="Jablonski D."/>
        </authorList>
    </citation>
    <scope>NUCLEOTIDE SEQUENCE</scope>
    <source>
        <strain evidence="7">Faydin-H75</strain>
    </source>
</reference>
<keyword evidence="10" id="KW-1185">Reference proteome</keyword>
<evidence type="ECO:0000256" key="1">
    <source>
        <dbReference type="ARBA" id="ARBA00022980"/>
    </source>
</evidence>